<dbReference type="AlphaFoldDB" id="A0A8A1LJG4"/>
<sequence>MSFPTTLCTTCPSAEKPVCSVLDHSSFVFSPYNLPRREASRRLEPKMSFAARRVGFPILFPGPCIAIFWVDYVGYLCCISWDPGLSKTEMLGSLAGGRYGGEIAP</sequence>
<dbReference type="EMBL" id="CP069104">
    <property type="protein sequence ID" value="QSS54096.1"/>
    <property type="molecule type" value="Genomic_DNA"/>
</dbReference>
<proteinExistence type="predicted"/>
<evidence type="ECO:0000313" key="1">
    <source>
        <dbReference type="EMBL" id="QSS54096.1"/>
    </source>
</evidence>
<accession>A0A8A1LJG4</accession>
<name>A0A8A1LJG4_AJEC8</name>
<reference evidence="1" key="1">
    <citation type="submission" date="2021-01" db="EMBL/GenBank/DDBJ databases">
        <title>Chromosome-level genome assembly of a human fungal pathogen reveals clustering of transcriptionally co-regulated genes.</title>
        <authorList>
            <person name="Voorhies M."/>
            <person name="Cohen S."/>
            <person name="Shea T.P."/>
            <person name="Petrus S."/>
            <person name="Munoz J.F."/>
            <person name="Poplawski S."/>
            <person name="Goldman W.E."/>
            <person name="Michael T."/>
            <person name="Cuomo C.A."/>
            <person name="Sil A."/>
            <person name="Beyhan S."/>
        </authorList>
    </citation>
    <scope>NUCLEOTIDE SEQUENCE</scope>
    <source>
        <strain evidence="1">H88</strain>
    </source>
</reference>
<gene>
    <name evidence="1" type="ORF">I7I53_01553</name>
</gene>
<evidence type="ECO:0000313" key="2">
    <source>
        <dbReference type="Proteomes" id="UP000663419"/>
    </source>
</evidence>
<dbReference type="Proteomes" id="UP000663419">
    <property type="component" value="Chromosome 3"/>
</dbReference>
<dbReference type="VEuPathDB" id="FungiDB:I7I53_01553"/>
<protein>
    <submittedName>
        <fullName evidence="1">Uncharacterized protein</fullName>
    </submittedName>
</protein>
<organism evidence="1 2">
    <name type="scientific">Ajellomyces capsulatus (strain H88)</name>
    <name type="common">Darling's disease fungus</name>
    <name type="synonym">Histoplasma capsulatum</name>
    <dbReference type="NCBI Taxonomy" id="544711"/>
    <lineage>
        <taxon>Eukaryota</taxon>
        <taxon>Fungi</taxon>
        <taxon>Dikarya</taxon>
        <taxon>Ascomycota</taxon>
        <taxon>Pezizomycotina</taxon>
        <taxon>Eurotiomycetes</taxon>
        <taxon>Eurotiomycetidae</taxon>
        <taxon>Onygenales</taxon>
        <taxon>Ajellomycetaceae</taxon>
        <taxon>Histoplasma</taxon>
    </lineage>
</organism>